<name>A0A1H4JMI8_9PSED</name>
<protein>
    <submittedName>
        <fullName evidence="1">Uncharacterized protein</fullName>
    </submittedName>
</protein>
<dbReference type="RefSeq" id="WP_092309680.1">
    <property type="nucleotide sequence ID" value="NZ_FNTJ01000001.1"/>
</dbReference>
<evidence type="ECO:0000313" key="1">
    <source>
        <dbReference type="EMBL" id="SEB47473.1"/>
    </source>
</evidence>
<evidence type="ECO:0000313" key="2">
    <source>
        <dbReference type="Proteomes" id="UP000198982"/>
    </source>
</evidence>
<dbReference type="Proteomes" id="UP000198982">
    <property type="component" value="Unassembled WGS sequence"/>
</dbReference>
<keyword evidence="2" id="KW-1185">Reference proteome</keyword>
<reference evidence="2" key="1">
    <citation type="submission" date="2016-10" db="EMBL/GenBank/DDBJ databases">
        <authorList>
            <person name="Varghese N."/>
            <person name="Submissions S."/>
        </authorList>
    </citation>
    <scope>NUCLEOTIDE SEQUENCE [LARGE SCALE GENOMIC DNA]</scope>
    <source>
        <strain evidence="2">DSM 9751</strain>
    </source>
</reference>
<accession>A0A1H4JMI8</accession>
<proteinExistence type="predicted"/>
<dbReference type="AlphaFoldDB" id="A0A1H4JMI8"/>
<gene>
    <name evidence="1" type="ORF">SAMN05216178_0591</name>
</gene>
<organism evidence="1 2">
    <name type="scientific">Pseudomonas saponiphila</name>
    <dbReference type="NCBI Taxonomy" id="556534"/>
    <lineage>
        <taxon>Bacteria</taxon>
        <taxon>Pseudomonadati</taxon>
        <taxon>Pseudomonadota</taxon>
        <taxon>Gammaproteobacteria</taxon>
        <taxon>Pseudomonadales</taxon>
        <taxon>Pseudomonadaceae</taxon>
        <taxon>Pseudomonas</taxon>
    </lineage>
</organism>
<dbReference type="EMBL" id="FNTJ01000001">
    <property type="protein sequence ID" value="SEB47473.1"/>
    <property type="molecule type" value="Genomic_DNA"/>
</dbReference>
<sequence length="106" mass="12385">MLESQRKVTEPEVYERLLNRLALALDALKTADRLRDERPVELELRGLSSAEFELIRAYLARSQHEMQISMPGDRQQQEMPRSAKIIWLKDQAPVKESVKVRSHQCK</sequence>